<evidence type="ECO:0000313" key="3">
    <source>
        <dbReference type="EMBL" id="QGY45666.1"/>
    </source>
</evidence>
<keyword evidence="4" id="KW-1185">Reference proteome</keyword>
<dbReference type="RefSeq" id="WP_158868809.1">
    <property type="nucleotide sequence ID" value="NZ_CP046401.1"/>
</dbReference>
<feature type="chain" id="PRO_5026212515" description="Carboxypeptidase-like regulatory domain-containing protein" evidence="2">
    <location>
        <begin position="19"/>
        <end position="198"/>
    </location>
</feature>
<feature type="region of interest" description="Disordered" evidence="1">
    <location>
        <begin position="176"/>
        <end position="198"/>
    </location>
</feature>
<proteinExistence type="predicted"/>
<accession>A0A6I6JRQ9</accession>
<gene>
    <name evidence="3" type="ORF">GM418_18915</name>
</gene>
<organism evidence="3 4">
    <name type="scientific">Maribellus comscasis</name>
    <dbReference type="NCBI Taxonomy" id="2681766"/>
    <lineage>
        <taxon>Bacteria</taxon>
        <taxon>Pseudomonadati</taxon>
        <taxon>Bacteroidota</taxon>
        <taxon>Bacteroidia</taxon>
        <taxon>Marinilabiliales</taxon>
        <taxon>Prolixibacteraceae</taxon>
        <taxon>Maribellus</taxon>
    </lineage>
</organism>
<evidence type="ECO:0000256" key="2">
    <source>
        <dbReference type="SAM" id="SignalP"/>
    </source>
</evidence>
<dbReference type="KEGG" id="mcos:GM418_18915"/>
<evidence type="ECO:0008006" key="5">
    <source>
        <dbReference type="Google" id="ProtNLM"/>
    </source>
</evidence>
<dbReference type="SUPFAM" id="SSF49464">
    <property type="entry name" value="Carboxypeptidase regulatory domain-like"/>
    <property type="match status" value="1"/>
</dbReference>
<evidence type="ECO:0000256" key="1">
    <source>
        <dbReference type="SAM" id="MobiDB-lite"/>
    </source>
</evidence>
<reference evidence="3 4" key="1">
    <citation type="submission" date="2019-11" db="EMBL/GenBank/DDBJ databases">
        <authorList>
            <person name="Zheng R.K."/>
            <person name="Sun C.M."/>
        </authorList>
    </citation>
    <scope>NUCLEOTIDE SEQUENCE [LARGE SCALE GENOMIC DNA]</scope>
    <source>
        <strain evidence="3 4">WC007</strain>
    </source>
</reference>
<name>A0A6I6JRQ9_9BACT</name>
<keyword evidence="2" id="KW-0732">Signal</keyword>
<protein>
    <recommendedName>
        <fullName evidence="5">Carboxypeptidase-like regulatory domain-containing protein</fullName>
    </recommendedName>
</protein>
<feature type="signal peptide" evidence="2">
    <location>
        <begin position="1"/>
        <end position="18"/>
    </location>
</feature>
<dbReference type="AlphaFoldDB" id="A0A6I6JRQ9"/>
<evidence type="ECO:0000313" key="4">
    <source>
        <dbReference type="Proteomes" id="UP000428260"/>
    </source>
</evidence>
<sequence>MKLLTLLLFVLTCSFALSQEKEFHIQGRIIDGDSNPVADVYILNYRNLDKAVSRQNGIFDMWVLPGDSLMLSHVSYLSLRIKVFDLMVNPVIQIALDTVNIIEVDVFSNPQDDMQNAKKNIESMGWNPNPTPTDNLTEKEMMQDMVNRENNVMRSEATSLKILKFSPSDVVGAISKKIKKRKKSNKYSSKKKQKKNYP</sequence>
<dbReference type="Proteomes" id="UP000428260">
    <property type="component" value="Chromosome"/>
</dbReference>
<dbReference type="EMBL" id="CP046401">
    <property type="protein sequence ID" value="QGY45666.1"/>
    <property type="molecule type" value="Genomic_DNA"/>
</dbReference>
<dbReference type="InterPro" id="IPR008969">
    <property type="entry name" value="CarboxyPept-like_regulatory"/>
</dbReference>